<name>A0A166JD68_LACLC</name>
<organism evidence="3 4">
    <name type="scientific">Lactococcus lactis subsp. cremoris</name>
    <name type="common">Streptococcus cremoris</name>
    <dbReference type="NCBI Taxonomy" id="1359"/>
    <lineage>
        <taxon>Bacteria</taxon>
        <taxon>Bacillati</taxon>
        <taxon>Bacillota</taxon>
        <taxon>Bacilli</taxon>
        <taxon>Lactobacillales</taxon>
        <taxon>Streptococcaceae</taxon>
        <taxon>Lactococcus</taxon>
    </lineage>
</organism>
<feature type="transmembrane region" description="Helical" evidence="2">
    <location>
        <begin position="308"/>
        <end position="327"/>
    </location>
</feature>
<dbReference type="SUPFAM" id="SSF103473">
    <property type="entry name" value="MFS general substrate transporter"/>
    <property type="match status" value="1"/>
</dbReference>
<keyword evidence="2" id="KW-1133">Transmembrane helix</keyword>
<proteinExistence type="predicted"/>
<dbReference type="AlphaFoldDB" id="A0A166JD68"/>
<keyword evidence="2" id="KW-0812">Transmembrane</keyword>
<protein>
    <submittedName>
        <fullName evidence="3">Radical SAM domain protein</fullName>
    </submittedName>
</protein>
<accession>A0A166JD68</accession>
<dbReference type="PANTHER" id="PTHR23530">
    <property type="entry name" value="TRANSPORT PROTEIN-RELATED"/>
    <property type="match status" value="1"/>
</dbReference>
<feature type="transmembrane region" description="Helical" evidence="2">
    <location>
        <begin position="283"/>
        <end position="302"/>
    </location>
</feature>
<gene>
    <name evidence="3" type="ORF">AB996_1591</name>
</gene>
<dbReference type="PATRIC" id="fig|1359.32.peg.1038"/>
<dbReference type="Pfam" id="PF07690">
    <property type="entry name" value="MFS_1"/>
    <property type="match status" value="1"/>
</dbReference>
<dbReference type="PANTHER" id="PTHR23530:SF1">
    <property type="entry name" value="PERMEASE, MAJOR FACILITATOR SUPERFAMILY-RELATED"/>
    <property type="match status" value="1"/>
</dbReference>
<feature type="transmembrane region" description="Helical" evidence="2">
    <location>
        <begin position="12"/>
        <end position="33"/>
    </location>
</feature>
<feature type="transmembrane region" description="Helical" evidence="2">
    <location>
        <begin position="100"/>
        <end position="124"/>
    </location>
</feature>
<comment type="caution">
    <text evidence="3">The sequence shown here is derived from an EMBL/GenBank/DDBJ whole genome shotgun (WGS) entry which is preliminary data.</text>
</comment>
<dbReference type="Gene3D" id="1.20.1250.20">
    <property type="entry name" value="MFS general substrate transporter like domains"/>
    <property type="match status" value="1"/>
</dbReference>
<reference evidence="3 4" key="1">
    <citation type="submission" date="2015-08" db="EMBL/GenBank/DDBJ databases">
        <title>Draft Genome Sequences of 11 Lactococcus lactis subspecies cremoris strains.</title>
        <authorList>
            <person name="Wels M."/>
            <person name="Backus L."/>
            <person name="Boekhorst J."/>
            <person name="Dijkstra A."/>
            <person name="Beerthuizen M."/>
            <person name="Siezen R."/>
            <person name="Bachmann H."/>
            <person name="Van Hijum S."/>
        </authorList>
    </citation>
    <scope>NUCLEOTIDE SEQUENCE [LARGE SCALE GENOMIC DNA]</scope>
    <source>
        <strain evidence="3 4">KW10</strain>
    </source>
</reference>
<dbReference type="RefSeq" id="WP_063281950.1">
    <property type="nucleotide sequence ID" value="NZ_LIYF01000023.1"/>
</dbReference>
<feature type="transmembrane region" description="Helical" evidence="2">
    <location>
        <begin position="251"/>
        <end position="271"/>
    </location>
</feature>
<dbReference type="InterPro" id="IPR011701">
    <property type="entry name" value="MFS"/>
</dbReference>
<comment type="subcellular location">
    <subcellularLocation>
        <location evidence="1">Cell membrane</location>
        <topology evidence="1">Multi-pass membrane protein</topology>
    </subcellularLocation>
</comment>
<dbReference type="GO" id="GO:0022857">
    <property type="term" value="F:transmembrane transporter activity"/>
    <property type="evidence" value="ECO:0007669"/>
    <property type="project" value="InterPro"/>
</dbReference>
<feature type="transmembrane region" description="Helical" evidence="2">
    <location>
        <begin position="348"/>
        <end position="369"/>
    </location>
</feature>
<evidence type="ECO:0000256" key="2">
    <source>
        <dbReference type="SAM" id="Phobius"/>
    </source>
</evidence>
<evidence type="ECO:0000313" key="4">
    <source>
        <dbReference type="Proteomes" id="UP000076519"/>
    </source>
</evidence>
<feature type="transmembrane region" description="Helical" evidence="2">
    <location>
        <begin position="381"/>
        <end position="399"/>
    </location>
</feature>
<feature type="transmembrane region" description="Helical" evidence="2">
    <location>
        <begin position="45"/>
        <end position="64"/>
    </location>
</feature>
<sequence length="405" mass="46670">MNQIFNWQKILFINRIFFDDTFITVVEVIFFSMYLKLSFPNFSRIMGLCLLFSLLVQIPTGYLSDKFNRKLMLIIGNGAEIICLLVLLFLPYLIKGSLFLPVLFIEILRTGMLALSSGNFEVLIFDMFKQELKPERDFMEKSASYFSIGAIIAAVSGFFSTVLFSYLVILPLILDILIKIIKLLLTFFIPSEERTSHKRIEDKNNKNREKVNRLNYKLLFLLLSLAILFCISRATFSLYQPVMTSLDIPLYYYGVLIMIVNLAIFVFLRILKNRVSLFRLSKLLIISLGVLVFQGVLISERFISGNFFHFFIIAIVFSSMQTIRLFSEGLSSYFINTAIRDRKDKTTIFSLYSTIAQLLLSASFFLMGIVQKGAENYLMTYLYMSAIFALIIIVLGVYGKGKRYV</sequence>
<keyword evidence="2" id="KW-0472">Membrane</keyword>
<dbReference type="EMBL" id="LIYF01000023">
    <property type="protein sequence ID" value="KZK06026.1"/>
    <property type="molecule type" value="Genomic_DNA"/>
</dbReference>
<evidence type="ECO:0000313" key="3">
    <source>
        <dbReference type="EMBL" id="KZK06026.1"/>
    </source>
</evidence>
<dbReference type="InterPro" id="IPR053160">
    <property type="entry name" value="MFS_DHA3_Transporter"/>
</dbReference>
<dbReference type="Proteomes" id="UP000076519">
    <property type="component" value="Unassembled WGS sequence"/>
</dbReference>
<feature type="transmembrane region" description="Helical" evidence="2">
    <location>
        <begin position="172"/>
        <end position="189"/>
    </location>
</feature>
<dbReference type="InterPro" id="IPR036259">
    <property type="entry name" value="MFS_trans_sf"/>
</dbReference>
<dbReference type="GO" id="GO:0005886">
    <property type="term" value="C:plasma membrane"/>
    <property type="evidence" value="ECO:0007669"/>
    <property type="project" value="UniProtKB-SubCell"/>
</dbReference>
<feature type="transmembrane region" description="Helical" evidence="2">
    <location>
        <begin position="71"/>
        <end position="94"/>
    </location>
</feature>
<feature type="transmembrane region" description="Helical" evidence="2">
    <location>
        <begin position="218"/>
        <end position="239"/>
    </location>
</feature>
<feature type="transmembrane region" description="Helical" evidence="2">
    <location>
        <begin position="145"/>
        <end position="166"/>
    </location>
</feature>
<evidence type="ECO:0000256" key="1">
    <source>
        <dbReference type="ARBA" id="ARBA00004651"/>
    </source>
</evidence>